<feature type="region of interest" description="Disordered" evidence="1">
    <location>
        <begin position="1"/>
        <end position="24"/>
    </location>
</feature>
<gene>
    <name evidence="2" type="ORF">AFUS01_LOCUS12205</name>
</gene>
<name>A0A8J2JMU4_9HEXA</name>
<evidence type="ECO:0000256" key="1">
    <source>
        <dbReference type="SAM" id="MobiDB-lite"/>
    </source>
</evidence>
<protein>
    <submittedName>
        <fullName evidence="2">Uncharacterized protein</fullName>
    </submittedName>
</protein>
<proteinExistence type="predicted"/>
<accession>A0A8J2JMU4</accession>
<dbReference type="EMBL" id="CAJVCH010095681">
    <property type="protein sequence ID" value="CAG7723101.1"/>
    <property type="molecule type" value="Genomic_DNA"/>
</dbReference>
<reference evidence="2" key="1">
    <citation type="submission" date="2021-06" db="EMBL/GenBank/DDBJ databases">
        <authorList>
            <person name="Hodson N. C."/>
            <person name="Mongue J. A."/>
            <person name="Jaron S. K."/>
        </authorList>
    </citation>
    <scope>NUCLEOTIDE SEQUENCE</scope>
</reference>
<evidence type="ECO:0000313" key="3">
    <source>
        <dbReference type="Proteomes" id="UP000708208"/>
    </source>
</evidence>
<dbReference type="AlphaFoldDB" id="A0A8J2JMU4"/>
<keyword evidence="3" id="KW-1185">Reference proteome</keyword>
<feature type="compositionally biased region" description="Basic and acidic residues" evidence="1">
    <location>
        <begin position="1"/>
        <end position="12"/>
    </location>
</feature>
<comment type="caution">
    <text evidence="2">The sequence shown here is derived from an EMBL/GenBank/DDBJ whole genome shotgun (WGS) entry which is preliminary data.</text>
</comment>
<evidence type="ECO:0000313" key="2">
    <source>
        <dbReference type="EMBL" id="CAG7723101.1"/>
    </source>
</evidence>
<sequence>MEKAGKAGDTKGRGSMNDKVTPVSNASFYNIGGQMGDIDMPFTRSHLFLSPDSMIEMKRERIKLRFSLTPCRIYRLRSYVQDEDEAMVPERPG</sequence>
<organism evidence="2 3">
    <name type="scientific">Allacma fusca</name>
    <dbReference type="NCBI Taxonomy" id="39272"/>
    <lineage>
        <taxon>Eukaryota</taxon>
        <taxon>Metazoa</taxon>
        <taxon>Ecdysozoa</taxon>
        <taxon>Arthropoda</taxon>
        <taxon>Hexapoda</taxon>
        <taxon>Collembola</taxon>
        <taxon>Symphypleona</taxon>
        <taxon>Sminthuridae</taxon>
        <taxon>Allacma</taxon>
    </lineage>
</organism>
<dbReference type="Proteomes" id="UP000708208">
    <property type="component" value="Unassembled WGS sequence"/>
</dbReference>